<evidence type="ECO:0000313" key="3">
    <source>
        <dbReference type="Proteomes" id="UP000027822"/>
    </source>
</evidence>
<proteinExistence type="predicted"/>
<dbReference type="EMBL" id="JOTN01000003">
    <property type="protein sequence ID" value="KEK20585.1"/>
    <property type="molecule type" value="Genomic_DNA"/>
</dbReference>
<dbReference type="AlphaFoldDB" id="A0A073K262"/>
<accession>A0A073K262</accession>
<evidence type="ECO:0000313" key="2">
    <source>
        <dbReference type="EMBL" id="KEK20585.1"/>
    </source>
</evidence>
<name>A0A073K262_9BACI</name>
<reference evidence="2 3" key="1">
    <citation type="submission" date="2014-06" db="EMBL/GenBank/DDBJ databases">
        <title>Draft genome sequence of Bacillus manliponensis JCM 15802 (MCCC 1A00708).</title>
        <authorList>
            <person name="Lai Q."/>
            <person name="Liu Y."/>
            <person name="Shao Z."/>
        </authorList>
    </citation>
    <scope>NUCLEOTIDE SEQUENCE [LARGE SCALE GENOMIC DNA]</scope>
    <source>
        <strain evidence="2 3">JCM 15802</strain>
    </source>
</reference>
<gene>
    <name evidence="2" type="ORF">BAMA_14315</name>
</gene>
<sequence length="87" mass="10334">MMHSKFTTSFKTGIVKLLINGGEILRLFFVWIYILNNKIFVKMIIIIKKVRSEAYGIYMYCDNIGFICPHYKICTKTNWRNKMNTNT</sequence>
<keyword evidence="1" id="KW-0472">Membrane</keyword>
<keyword evidence="3" id="KW-1185">Reference proteome</keyword>
<evidence type="ECO:0000256" key="1">
    <source>
        <dbReference type="SAM" id="Phobius"/>
    </source>
</evidence>
<comment type="caution">
    <text evidence="2">The sequence shown here is derived from an EMBL/GenBank/DDBJ whole genome shotgun (WGS) entry which is preliminary data.</text>
</comment>
<keyword evidence="1" id="KW-0812">Transmembrane</keyword>
<dbReference type="Proteomes" id="UP000027822">
    <property type="component" value="Unassembled WGS sequence"/>
</dbReference>
<protein>
    <submittedName>
        <fullName evidence="2">Uncharacterized protein</fullName>
    </submittedName>
</protein>
<dbReference type="STRING" id="574376.BAMA_14315"/>
<feature type="transmembrane region" description="Helical" evidence="1">
    <location>
        <begin position="24"/>
        <end position="41"/>
    </location>
</feature>
<keyword evidence="1" id="KW-1133">Transmembrane helix</keyword>
<organism evidence="2 3">
    <name type="scientific">Bacillus manliponensis</name>
    <dbReference type="NCBI Taxonomy" id="574376"/>
    <lineage>
        <taxon>Bacteria</taxon>
        <taxon>Bacillati</taxon>
        <taxon>Bacillota</taxon>
        <taxon>Bacilli</taxon>
        <taxon>Bacillales</taxon>
        <taxon>Bacillaceae</taxon>
        <taxon>Bacillus</taxon>
        <taxon>Bacillus cereus group</taxon>
    </lineage>
</organism>